<keyword evidence="1" id="KW-0614">Plasmid</keyword>
<organism evidence="1 2">
    <name type="scientific">Sebaldella termitidis (strain ATCC 33386 / NCTC 11300)</name>
    <dbReference type="NCBI Taxonomy" id="526218"/>
    <lineage>
        <taxon>Bacteria</taxon>
        <taxon>Fusobacteriati</taxon>
        <taxon>Fusobacteriota</taxon>
        <taxon>Fusobacteriia</taxon>
        <taxon>Fusobacteriales</taxon>
        <taxon>Leptotrichiaceae</taxon>
        <taxon>Sebaldella</taxon>
    </lineage>
</organism>
<keyword evidence="2" id="KW-1185">Reference proteome</keyword>
<evidence type="ECO:0000313" key="1">
    <source>
        <dbReference type="EMBL" id="ACZ10982.1"/>
    </source>
</evidence>
<proteinExistence type="predicted"/>
<dbReference type="KEGG" id="str:Sterm_4150"/>
<reference evidence="1 2" key="1">
    <citation type="journal article" date="2010" name="Stand. Genomic Sci.">
        <title>Complete genome sequence of Sebaldella termitidis type strain (NCTC 11300).</title>
        <authorList>
            <person name="Harmon-Smith M."/>
            <person name="Celia L."/>
            <person name="Chertkov O."/>
            <person name="Lapidus A."/>
            <person name="Copeland A."/>
            <person name="Glavina Del Rio T."/>
            <person name="Nolan M."/>
            <person name="Lucas S."/>
            <person name="Tice H."/>
            <person name="Cheng J.F."/>
            <person name="Han C."/>
            <person name="Detter J.C."/>
            <person name="Bruce D."/>
            <person name="Goodwin L."/>
            <person name="Pitluck S."/>
            <person name="Pati A."/>
            <person name="Liolios K."/>
            <person name="Ivanova N."/>
            <person name="Mavromatis K."/>
            <person name="Mikhailova N."/>
            <person name="Chen A."/>
            <person name="Palaniappan K."/>
            <person name="Land M."/>
            <person name="Hauser L."/>
            <person name="Chang Y.J."/>
            <person name="Jeffries C.D."/>
            <person name="Brettin T."/>
            <person name="Goker M."/>
            <person name="Beck B."/>
            <person name="Bristow J."/>
            <person name="Eisen J.A."/>
            <person name="Markowitz V."/>
            <person name="Hugenholtz P."/>
            <person name="Kyrpides N.C."/>
            <person name="Klenk H.P."/>
            <person name="Chen F."/>
        </authorList>
    </citation>
    <scope>NUCLEOTIDE SEQUENCE [LARGE SCALE GENOMIC DNA]</scope>
    <source>
        <strain evidence="2">ATCC 33386 / NCTC 11300</strain>
        <plasmid evidence="2">Plasmid pSTERM01</plasmid>
    </source>
</reference>
<protein>
    <submittedName>
        <fullName evidence="1">Uncharacterized protein</fullName>
    </submittedName>
</protein>
<dbReference type="HOGENOM" id="CLU_2883379_0_0_0"/>
<dbReference type="AlphaFoldDB" id="D1ARZ5"/>
<name>D1ARZ5_SEBTE</name>
<evidence type="ECO:0000313" key="2">
    <source>
        <dbReference type="Proteomes" id="UP000000845"/>
    </source>
</evidence>
<sequence>MEKKIIVKKRKLQYRQPNSKRGGQYSLSFPLDIIEDMEISGENRNIEIIYNPILKEIKIKKDK</sequence>
<dbReference type="EMBL" id="CP001740">
    <property type="protein sequence ID" value="ACZ10982.1"/>
    <property type="molecule type" value="Genomic_DNA"/>
</dbReference>
<accession>D1ARZ5</accession>
<geneLocation type="plasmid" evidence="1 2">
    <name>pSTERM01</name>
</geneLocation>
<dbReference type="RefSeq" id="WP_012863557.1">
    <property type="nucleotide sequence ID" value="NC_013518.1"/>
</dbReference>
<dbReference type="Proteomes" id="UP000000845">
    <property type="component" value="Plasmid pSTERM01"/>
</dbReference>
<gene>
    <name evidence="1" type="ORF">Sterm_4150</name>
</gene>